<protein>
    <recommendedName>
        <fullName evidence="1">Reverse transcriptase domain-containing protein</fullName>
    </recommendedName>
</protein>
<evidence type="ECO:0000313" key="2">
    <source>
        <dbReference type="EMBL" id="MBY83449.1"/>
    </source>
</evidence>
<dbReference type="PANTHER" id="PTHR47027:SF20">
    <property type="entry name" value="REVERSE TRANSCRIPTASE-LIKE PROTEIN WITH RNA-DIRECTED DNA POLYMERASE DOMAIN"/>
    <property type="match status" value="1"/>
</dbReference>
<dbReference type="PANTHER" id="PTHR47027">
    <property type="entry name" value="REVERSE TRANSCRIPTASE DOMAIN-CONTAINING PROTEIN"/>
    <property type="match status" value="1"/>
</dbReference>
<feature type="domain" description="Reverse transcriptase" evidence="1">
    <location>
        <begin position="1"/>
        <end position="110"/>
    </location>
</feature>
<dbReference type="PROSITE" id="PS50878">
    <property type="entry name" value="RT_POL"/>
    <property type="match status" value="1"/>
</dbReference>
<dbReference type="Pfam" id="PF00078">
    <property type="entry name" value="RVT_1"/>
    <property type="match status" value="1"/>
</dbReference>
<sequence>MLGRSTIDHIFLLKQVLEKYKFNRPLHLIFIDFKQVYDSVQKAEIWRNLKLLEASSKIISMIRVSTEGSRFMVKLGHKKSEEFQTTELKQGDILSQILFNIVQEMAVREV</sequence>
<proteinExistence type="predicted"/>
<accession>A0A2S2R0D3</accession>
<reference evidence="2" key="1">
    <citation type="submission" date="2018-04" db="EMBL/GenBank/DDBJ databases">
        <title>Transcriptome assembly of Sipha flava.</title>
        <authorList>
            <person name="Scully E.D."/>
            <person name="Geib S.M."/>
            <person name="Palmer N.A."/>
            <person name="Koch K."/>
            <person name="Bradshaw J."/>
            <person name="Heng-Moss T."/>
            <person name="Sarath G."/>
        </authorList>
    </citation>
    <scope>NUCLEOTIDE SEQUENCE</scope>
</reference>
<dbReference type="InterPro" id="IPR000477">
    <property type="entry name" value="RT_dom"/>
</dbReference>
<evidence type="ECO:0000259" key="1">
    <source>
        <dbReference type="PROSITE" id="PS50878"/>
    </source>
</evidence>
<name>A0A2S2R0D3_9HEMI</name>
<dbReference type="AlphaFoldDB" id="A0A2S2R0D3"/>
<dbReference type="EMBL" id="GGMS01014246">
    <property type="protein sequence ID" value="MBY83449.1"/>
    <property type="molecule type" value="Transcribed_RNA"/>
</dbReference>
<organism evidence="2">
    <name type="scientific">Sipha flava</name>
    <name type="common">yellow sugarcane aphid</name>
    <dbReference type="NCBI Taxonomy" id="143950"/>
    <lineage>
        <taxon>Eukaryota</taxon>
        <taxon>Metazoa</taxon>
        <taxon>Ecdysozoa</taxon>
        <taxon>Arthropoda</taxon>
        <taxon>Hexapoda</taxon>
        <taxon>Insecta</taxon>
        <taxon>Pterygota</taxon>
        <taxon>Neoptera</taxon>
        <taxon>Paraneoptera</taxon>
        <taxon>Hemiptera</taxon>
        <taxon>Sternorrhyncha</taxon>
        <taxon>Aphidomorpha</taxon>
        <taxon>Aphidoidea</taxon>
        <taxon>Aphididae</taxon>
        <taxon>Sipha</taxon>
    </lineage>
</organism>
<gene>
    <name evidence="2" type="ORF">g.85320</name>
</gene>